<dbReference type="Proteomes" id="UP000193388">
    <property type="component" value="Unassembled WGS sequence"/>
</dbReference>
<sequence length="71" mass="7858">MVNIAKLKGKISECNTTQEALAKDIGIDKSTFYRKMKQNGNFSINEVNLIVSSLNLSKDEAISIFFSETVA</sequence>
<name>A0A1X1KU40_STRMT</name>
<dbReference type="RefSeq" id="WP_084928397.1">
    <property type="nucleotide sequence ID" value="NZ_JASHBY010000001.1"/>
</dbReference>
<accession>A0A1X1KU40</accession>
<gene>
    <name evidence="1" type="ORF">B7693_04340</name>
</gene>
<dbReference type="InterPro" id="IPR010982">
    <property type="entry name" value="Lambda_DNA-bd_dom_sf"/>
</dbReference>
<proteinExistence type="predicted"/>
<organism evidence="1 2">
    <name type="scientific">Streptococcus mitis</name>
    <dbReference type="NCBI Taxonomy" id="28037"/>
    <lineage>
        <taxon>Bacteria</taxon>
        <taxon>Bacillati</taxon>
        <taxon>Bacillota</taxon>
        <taxon>Bacilli</taxon>
        <taxon>Lactobacillales</taxon>
        <taxon>Streptococcaceae</taxon>
        <taxon>Streptococcus</taxon>
        <taxon>Streptococcus mitis group</taxon>
    </lineage>
</organism>
<dbReference type="SUPFAM" id="SSF47413">
    <property type="entry name" value="lambda repressor-like DNA-binding domains"/>
    <property type="match status" value="1"/>
</dbReference>
<evidence type="ECO:0000313" key="1">
    <source>
        <dbReference type="EMBL" id="ORP02752.1"/>
    </source>
</evidence>
<comment type="caution">
    <text evidence="1">The sequence shown here is derived from an EMBL/GenBank/DDBJ whole genome shotgun (WGS) entry which is preliminary data.</text>
</comment>
<dbReference type="Gene3D" id="1.10.10.60">
    <property type="entry name" value="Homeodomain-like"/>
    <property type="match status" value="1"/>
</dbReference>
<evidence type="ECO:0000313" key="2">
    <source>
        <dbReference type="Proteomes" id="UP000193388"/>
    </source>
</evidence>
<dbReference type="GO" id="GO:0003677">
    <property type="term" value="F:DNA binding"/>
    <property type="evidence" value="ECO:0007669"/>
    <property type="project" value="InterPro"/>
</dbReference>
<dbReference type="EMBL" id="NCVM01000026">
    <property type="protein sequence ID" value="ORP02752.1"/>
    <property type="molecule type" value="Genomic_DNA"/>
</dbReference>
<dbReference type="AlphaFoldDB" id="A0A1X1KU40"/>
<protein>
    <submittedName>
        <fullName evidence="1">Phage repressor protein</fullName>
    </submittedName>
</protein>
<reference evidence="1 2" key="1">
    <citation type="journal article" date="2016" name="Eur. J. Clin. Microbiol. Infect. Dis.">
        <title>Whole genome sequencing as a tool for phylogenetic analysis of clinical strains of Mitis group streptococci.</title>
        <authorList>
            <person name="Rasmussen L.H."/>
            <person name="Dargis R."/>
            <person name="Hojholt K."/>
            <person name="Christensen J.J."/>
            <person name="Skovgaard O."/>
            <person name="Justesen U.S."/>
            <person name="Rosenvinge F.S."/>
            <person name="Moser C."/>
            <person name="Lukjancenko O."/>
            <person name="Rasmussen S."/>
            <person name="Nielsen X.C."/>
        </authorList>
    </citation>
    <scope>NUCLEOTIDE SEQUENCE [LARGE SCALE GENOMIC DNA]</scope>
    <source>
        <strain evidence="1 2">B_5756_13</strain>
    </source>
</reference>